<dbReference type="PANTHER" id="PTHR31480">
    <property type="entry name" value="BIFUNCTIONAL LYCOPENE CYCLASE/PHYTOENE SYNTHASE"/>
    <property type="match status" value="1"/>
</dbReference>
<comment type="caution">
    <text evidence="1">The sequence shown here is derived from an EMBL/GenBank/DDBJ whole genome shotgun (WGS) entry which is preliminary data.</text>
</comment>
<sequence length="171" mass="18821">MISEGSMDVRDGDSQDRKSAFSFFLTMFSAHVVWWRRTGELVDGPNASHITPTALDRWEARTFGLLSVPVMGIAHFAPESQAPIESVYNAGLSDDELTQAGLSDDDIFAAKVSASLLMYRQILDEIEANDCNNFTKRAYASKTKKIVSLPFAYAKSLIIPSPRVPSPSTKT</sequence>
<protein>
    <submittedName>
        <fullName evidence="1">Uncharacterized protein</fullName>
    </submittedName>
</protein>
<keyword evidence="2" id="KW-1185">Reference proteome</keyword>
<name>A0A8X8CVG6_POPTO</name>
<dbReference type="Proteomes" id="UP000886885">
    <property type="component" value="Chromosome 4D"/>
</dbReference>
<evidence type="ECO:0000313" key="2">
    <source>
        <dbReference type="Proteomes" id="UP000886885"/>
    </source>
</evidence>
<dbReference type="OrthoDB" id="6600518at2759"/>
<organism evidence="1 2">
    <name type="scientific">Populus tomentosa</name>
    <name type="common">Chinese white poplar</name>
    <dbReference type="NCBI Taxonomy" id="118781"/>
    <lineage>
        <taxon>Eukaryota</taxon>
        <taxon>Viridiplantae</taxon>
        <taxon>Streptophyta</taxon>
        <taxon>Embryophyta</taxon>
        <taxon>Tracheophyta</taxon>
        <taxon>Spermatophyta</taxon>
        <taxon>Magnoliopsida</taxon>
        <taxon>eudicotyledons</taxon>
        <taxon>Gunneridae</taxon>
        <taxon>Pentapetalae</taxon>
        <taxon>rosids</taxon>
        <taxon>fabids</taxon>
        <taxon>Malpighiales</taxon>
        <taxon>Salicaceae</taxon>
        <taxon>Saliceae</taxon>
        <taxon>Populus</taxon>
    </lineage>
</organism>
<dbReference type="EMBL" id="JAAWWB010000008">
    <property type="protein sequence ID" value="KAG6777336.1"/>
    <property type="molecule type" value="Genomic_DNA"/>
</dbReference>
<dbReference type="AlphaFoldDB" id="A0A8X8CVG6"/>
<gene>
    <name evidence="1" type="ORF">POTOM_017157</name>
</gene>
<proteinExistence type="predicted"/>
<accession>A0A8X8CVG6</accession>
<reference evidence="1" key="1">
    <citation type="journal article" date="2020" name="bioRxiv">
        <title>Hybrid origin of Populus tomentosa Carr. identified through genome sequencing and phylogenomic analysis.</title>
        <authorList>
            <person name="An X."/>
            <person name="Gao K."/>
            <person name="Chen Z."/>
            <person name="Li J."/>
            <person name="Yang X."/>
            <person name="Yang X."/>
            <person name="Zhou J."/>
            <person name="Guo T."/>
            <person name="Zhao T."/>
            <person name="Huang S."/>
            <person name="Miao D."/>
            <person name="Khan W.U."/>
            <person name="Rao P."/>
            <person name="Ye M."/>
            <person name="Lei B."/>
            <person name="Liao W."/>
            <person name="Wang J."/>
            <person name="Ji L."/>
            <person name="Li Y."/>
            <person name="Guo B."/>
            <person name="Mustafa N.S."/>
            <person name="Li S."/>
            <person name="Yun Q."/>
            <person name="Keller S.R."/>
            <person name="Mao J."/>
            <person name="Zhang R."/>
            <person name="Strauss S.H."/>
        </authorList>
    </citation>
    <scope>NUCLEOTIDE SEQUENCE</scope>
    <source>
        <strain evidence="1">GM15</strain>
        <tissue evidence="1">Leaf</tissue>
    </source>
</reference>
<evidence type="ECO:0000313" key="1">
    <source>
        <dbReference type="EMBL" id="KAG6777336.1"/>
    </source>
</evidence>